<evidence type="ECO:0000259" key="7">
    <source>
        <dbReference type="PROSITE" id="PS51369"/>
    </source>
</evidence>
<evidence type="ECO:0000256" key="5">
    <source>
        <dbReference type="ARBA" id="ARBA00023242"/>
    </source>
</evidence>
<dbReference type="OrthoDB" id="1928965at2759"/>
<gene>
    <name evidence="8" type="ORF">NYM_LOCUS12604</name>
</gene>
<dbReference type="AlphaFoldDB" id="A0A5K1AW02"/>
<name>A0A5K1AW02_9MAGN</name>
<evidence type="ECO:0000313" key="8">
    <source>
        <dbReference type="EMBL" id="VVW05978.1"/>
    </source>
</evidence>
<reference evidence="8" key="1">
    <citation type="submission" date="2019-09" db="EMBL/GenBank/DDBJ databases">
        <authorList>
            <person name="Zhang L."/>
        </authorList>
    </citation>
    <scope>NUCLEOTIDE SEQUENCE</scope>
</reference>
<feature type="compositionally biased region" description="Basic and acidic residues" evidence="6">
    <location>
        <begin position="351"/>
        <end position="368"/>
    </location>
</feature>
<dbReference type="EMBL" id="LR721780">
    <property type="protein sequence ID" value="VVW05978.1"/>
    <property type="molecule type" value="Genomic_DNA"/>
</dbReference>
<dbReference type="Pfam" id="PF03634">
    <property type="entry name" value="TCP"/>
    <property type="match status" value="1"/>
</dbReference>
<dbReference type="PANTHER" id="PTHR31072">
    <property type="entry name" value="TRANSCRIPTION FACTOR TCP4-RELATED"/>
    <property type="match status" value="1"/>
</dbReference>
<dbReference type="InterPro" id="IPR005333">
    <property type="entry name" value="Transcription_factor_TCP"/>
</dbReference>
<protein>
    <recommendedName>
        <fullName evidence="7">TCP domain-containing protein</fullName>
    </recommendedName>
</protein>
<evidence type="ECO:0000256" key="1">
    <source>
        <dbReference type="ARBA" id="ARBA00004123"/>
    </source>
</evidence>
<evidence type="ECO:0000256" key="6">
    <source>
        <dbReference type="SAM" id="MobiDB-lite"/>
    </source>
</evidence>
<feature type="region of interest" description="Disordered" evidence="6">
    <location>
        <begin position="312"/>
        <end position="368"/>
    </location>
</feature>
<feature type="domain" description="TCP" evidence="7">
    <location>
        <begin position="87"/>
        <end position="141"/>
    </location>
</feature>
<feature type="compositionally biased region" description="Pro residues" evidence="6">
    <location>
        <begin position="316"/>
        <end position="326"/>
    </location>
</feature>
<keyword evidence="2" id="KW-0805">Transcription regulation</keyword>
<keyword evidence="5" id="KW-0539">Nucleus</keyword>
<feature type="region of interest" description="Disordered" evidence="6">
    <location>
        <begin position="160"/>
        <end position="213"/>
    </location>
</feature>
<dbReference type="PROSITE" id="PS51369">
    <property type="entry name" value="TCP"/>
    <property type="match status" value="1"/>
</dbReference>
<evidence type="ECO:0000256" key="2">
    <source>
        <dbReference type="ARBA" id="ARBA00023015"/>
    </source>
</evidence>
<organism evidence="8">
    <name type="scientific">Nymphaea colorata</name>
    <name type="common">pocket water lily</name>
    <dbReference type="NCBI Taxonomy" id="210225"/>
    <lineage>
        <taxon>Eukaryota</taxon>
        <taxon>Viridiplantae</taxon>
        <taxon>Streptophyta</taxon>
        <taxon>Embryophyta</taxon>
        <taxon>Tracheophyta</taxon>
        <taxon>Spermatophyta</taxon>
        <taxon>Magnoliopsida</taxon>
        <taxon>Nymphaeales</taxon>
        <taxon>Nymphaeaceae</taxon>
        <taxon>Nymphaea</taxon>
    </lineage>
</organism>
<keyword evidence="4" id="KW-0804">Transcription</keyword>
<dbReference type="SMR" id="A0A5K1AW02"/>
<dbReference type="GO" id="GO:0005634">
    <property type="term" value="C:nucleus"/>
    <property type="evidence" value="ECO:0007669"/>
    <property type="project" value="UniProtKB-SubCell"/>
</dbReference>
<dbReference type="InterPro" id="IPR017887">
    <property type="entry name" value="TF_TCP_subgr"/>
</dbReference>
<feature type="compositionally biased region" description="Low complexity" evidence="6">
    <location>
        <begin position="188"/>
        <end position="211"/>
    </location>
</feature>
<proteinExistence type="predicted"/>
<keyword evidence="3" id="KW-0238">DNA-binding</keyword>
<dbReference type="GO" id="GO:0003700">
    <property type="term" value="F:DNA-binding transcription factor activity"/>
    <property type="evidence" value="ECO:0007669"/>
    <property type="project" value="InterPro"/>
</dbReference>
<dbReference type="GO" id="GO:0043565">
    <property type="term" value="F:sequence-specific DNA binding"/>
    <property type="evidence" value="ECO:0007669"/>
    <property type="project" value="TreeGrafter"/>
</dbReference>
<feature type="compositionally biased region" description="Low complexity" evidence="6">
    <location>
        <begin position="165"/>
        <end position="177"/>
    </location>
</feature>
<feature type="region of interest" description="Disordered" evidence="6">
    <location>
        <begin position="1"/>
        <end position="67"/>
    </location>
</feature>
<comment type="subcellular location">
    <subcellularLocation>
        <location evidence="1">Nucleus</location>
    </subcellularLocation>
</comment>
<evidence type="ECO:0000256" key="3">
    <source>
        <dbReference type="ARBA" id="ARBA00023125"/>
    </source>
</evidence>
<sequence>MEARKQEVEDDEDKGRWGATTHLENMAAATTTNDDGDALSGRSRSLVVHPKPEPDSMGDEGGEDEERKMYQEAALVPAKRPGRRGPSRDRHTKVEGRGRRIRMPATCAARIFQLTRELGHKSDGETIRWLLEHAEPAIIAATGTGTVPAIAVTVDGTLRIPTERPSSSTPALPSPSSGDSNKRRRKTTPATTAAGTDTTTTTTAGASSATTNGHQPLVVPLCSSMMSHSICGPVWAVGGERVLPNAVAGTVWMVPVGAHAPPSSVPPGQQLWTFPAPPVPSLVNMPGRPISGLFSAAANGLLMPHLNLAATIDPSISPPPPPPHSASPPSVAEDSGDGAKAELHQFMGEQQDGRSNDGHEPSETALRE</sequence>
<accession>A0A5K1AW02</accession>
<evidence type="ECO:0000256" key="4">
    <source>
        <dbReference type="ARBA" id="ARBA00023163"/>
    </source>
</evidence>
<dbReference type="Gramene" id="NC2G0036220.1">
    <property type="protein sequence ID" value="NC2G0036220.1:cds"/>
    <property type="gene ID" value="NC2G0036220"/>
</dbReference>
<dbReference type="PANTHER" id="PTHR31072:SF1">
    <property type="entry name" value="TRANSCRIPTION FACTOR TCP9"/>
    <property type="match status" value="1"/>
</dbReference>
<dbReference type="OMA" id="RSNDGHE"/>